<dbReference type="EMBL" id="MU277192">
    <property type="protein sequence ID" value="KAI0066692.1"/>
    <property type="molecule type" value="Genomic_DNA"/>
</dbReference>
<accession>A0ACB8TE25</accession>
<reference evidence="1" key="1">
    <citation type="submission" date="2021-03" db="EMBL/GenBank/DDBJ databases">
        <authorList>
            <consortium name="DOE Joint Genome Institute"/>
            <person name="Ahrendt S."/>
            <person name="Looney B.P."/>
            <person name="Miyauchi S."/>
            <person name="Morin E."/>
            <person name="Drula E."/>
            <person name="Courty P.E."/>
            <person name="Chicoki N."/>
            <person name="Fauchery L."/>
            <person name="Kohler A."/>
            <person name="Kuo A."/>
            <person name="Labutti K."/>
            <person name="Pangilinan J."/>
            <person name="Lipzen A."/>
            <person name="Riley R."/>
            <person name="Andreopoulos W."/>
            <person name="He G."/>
            <person name="Johnson J."/>
            <person name="Barry K.W."/>
            <person name="Grigoriev I.V."/>
            <person name="Nagy L."/>
            <person name="Hibbett D."/>
            <person name="Henrissat B."/>
            <person name="Matheny P.B."/>
            <person name="Labbe J."/>
            <person name="Martin F."/>
        </authorList>
    </citation>
    <scope>NUCLEOTIDE SEQUENCE</scope>
    <source>
        <strain evidence="1">HHB10654</strain>
    </source>
</reference>
<protein>
    <submittedName>
        <fullName evidence="1">Uncharacterized protein</fullName>
    </submittedName>
</protein>
<dbReference type="Proteomes" id="UP000814140">
    <property type="component" value="Unassembled WGS sequence"/>
</dbReference>
<name>A0ACB8TE25_9AGAM</name>
<keyword evidence="2" id="KW-1185">Reference proteome</keyword>
<organism evidence="1 2">
    <name type="scientific">Artomyces pyxidatus</name>
    <dbReference type="NCBI Taxonomy" id="48021"/>
    <lineage>
        <taxon>Eukaryota</taxon>
        <taxon>Fungi</taxon>
        <taxon>Dikarya</taxon>
        <taxon>Basidiomycota</taxon>
        <taxon>Agaricomycotina</taxon>
        <taxon>Agaricomycetes</taxon>
        <taxon>Russulales</taxon>
        <taxon>Auriscalpiaceae</taxon>
        <taxon>Artomyces</taxon>
    </lineage>
</organism>
<comment type="caution">
    <text evidence="1">The sequence shown here is derived from an EMBL/GenBank/DDBJ whole genome shotgun (WGS) entry which is preliminary data.</text>
</comment>
<sequence>MMPTEGVDYFYQATGMYDRWDLSGADRFESLREQYYPYGDVITIAYDVTNRKSFENIRTWVRKIRRYNTKARLESVGYKCDLVDQIVVSVAEDHRLAKELGIHNSCRMSNKTGEYNFVTH</sequence>
<evidence type="ECO:0000313" key="1">
    <source>
        <dbReference type="EMBL" id="KAI0066692.1"/>
    </source>
</evidence>
<proteinExistence type="predicted"/>
<gene>
    <name evidence="1" type="ORF">BV25DRAFT_1417381</name>
</gene>
<evidence type="ECO:0000313" key="2">
    <source>
        <dbReference type="Proteomes" id="UP000814140"/>
    </source>
</evidence>
<reference evidence="1" key="2">
    <citation type="journal article" date="2022" name="New Phytol.">
        <title>Evolutionary transition to the ectomycorrhizal habit in the genomes of a hyperdiverse lineage of mushroom-forming fungi.</title>
        <authorList>
            <person name="Looney B."/>
            <person name="Miyauchi S."/>
            <person name="Morin E."/>
            <person name="Drula E."/>
            <person name="Courty P.E."/>
            <person name="Kohler A."/>
            <person name="Kuo A."/>
            <person name="LaButti K."/>
            <person name="Pangilinan J."/>
            <person name="Lipzen A."/>
            <person name="Riley R."/>
            <person name="Andreopoulos W."/>
            <person name="He G."/>
            <person name="Johnson J."/>
            <person name="Nolan M."/>
            <person name="Tritt A."/>
            <person name="Barry K.W."/>
            <person name="Grigoriev I.V."/>
            <person name="Nagy L.G."/>
            <person name="Hibbett D."/>
            <person name="Henrissat B."/>
            <person name="Matheny P.B."/>
            <person name="Labbe J."/>
            <person name="Martin F.M."/>
        </authorList>
    </citation>
    <scope>NUCLEOTIDE SEQUENCE</scope>
    <source>
        <strain evidence="1">HHB10654</strain>
    </source>
</reference>